<dbReference type="PANTHER" id="PTHR47245:SF1">
    <property type="entry name" value="FOLDASE PROTEIN PRSA"/>
    <property type="match status" value="1"/>
</dbReference>
<evidence type="ECO:0000256" key="1">
    <source>
        <dbReference type="ARBA" id="ARBA00000971"/>
    </source>
</evidence>
<proteinExistence type="predicted"/>
<evidence type="ECO:0000256" key="2">
    <source>
        <dbReference type="ARBA" id="ARBA00013194"/>
    </source>
</evidence>
<dbReference type="PROSITE" id="PS50198">
    <property type="entry name" value="PPIC_PPIASE_2"/>
    <property type="match status" value="1"/>
</dbReference>
<dbReference type="InterPro" id="IPR023058">
    <property type="entry name" value="PPIase_PpiC_CS"/>
</dbReference>
<evidence type="ECO:0000256" key="4">
    <source>
        <dbReference type="ARBA" id="ARBA00023110"/>
    </source>
</evidence>
<dbReference type="AlphaFoldDB" id="A0A918D3Y3"/>
<comment type="caution">
    <text evidence="9">The sequence shown here is derived from an EMBL/GenBank/DDBJ whole genome shotgun (WGS) entry which is preliminary data.</text>
</comment>
<reference evidence="9" key="1">
    <citation type="journal article" date="2014" name="Int. J. Syst. Evol. Microbiol.">
        <title>Complete genome sequence of Corynebacterium casei LMG S-19264T (=DSM 44701T), isolated from a smear-ripened cheese.</title>
        <authorList>
            <consortium name="US DOE Joint Genome Institute (JGI-PGF)"/>
            <person name="Walter F."/>
            <person name="Albersmeier A."/>
            <person name="Kalinowski J."/>
            <person name="Ruckert C."/>
        </authorList>
    </citation>
    <scope>NUCLEOTIDE SEQUENCE</scope>
    <source>
        <strain evidence="9">JCM 17251</strain>
    </source>
</reference>
<keyword evidence="4 6" id="KW-0697">Rotamase</keyword>
<keyword evidence="7" id="KW-0472">Membrane</keyword>
<protein>
    <recommendedName>
        <fullName evidence="2">peptidylprolyl isomerase</fullName>
        <ecNumber evidence="2">5.2.1.8</ecNumber>
    </recommendedName>
</protein>
<dbReference type="PROSITE" id="PS01096">
    <property type="entry name" value="PPIC_PPIASE_1"/>
    <property type="match status" value="1"/>
</dbReference>
<keyword evidence="7" id="KW-1133">Transmembrane helix</keyword>
<feature type="domain" description="PpiC" evidence="8">
    <location>
        <begin position="163"/>
        <end position="255"/>
    </location>
</feature>
<dbReference type="EMBL" id="BMOS01000027">
    <property type="protein sequence ID" value="GGN63415.1"/>
    <property type="molecule type" value="Genomic_DNA"/>
</dbReference>
<evidence type="ECO:0000256" key="7">
    <source>
        <dbReference type="SAM" id="Phobius"/>
    </source>
</evidence>
<dbReference type="Proteomes" id="UP000624041">
    <property type="component" value="Unassembled WGS sequence"/>
</dbReference>
<dbReference type="InterPro" id="IPR046357">
    <property type="entry name" value="PPIase_dom_sf"/>
</dbReference>
<feature type="transmembrane region" description="Helical" evidence="7">
    <location>
        <begin position="5"/>
        <end position="24"/>
    </location>
</feature>
<keyword evidence="3" id="KW-0732">Signal</keyword>
<sequence>MSRKLLWGIITVLLITNIATLLFMNQNENVIVSEDGEETAIRSNEPVATIDGEDITYAEWMTALRETHGEKTLQSLIDRHLVSKLANEKHIEISEKVIERELAYLTSMQGPLAEDELAKAEEKWREEIVYRYQLEFLLTEDISIPEGEVEEYYDVYKNQYDFSPAMQLSHILVSDMETAEKIHGELEQGANFDQLAREYSIDEETKNSGGYLGFINTNSQFFPDGYEEIANEMEEHSYSTPFTTGNGVGIIYLHQSLPKIKFSYEEIKPYVENELALHEGNLPLQAAPLWEKHEIDWLYGN</sequence>
<dbReference type="InterPro" id="IPR050245">
    <property type="entry name" value="PrsA_foldase"/>
</dbReference>
<dbReference type="InterPro" id="IPR000297">
    <property type="entry name" value="PPIase_PpiC"/>
</dbReference>
<organism evidence="9 10">
    <name type="scientific">Oceanobacillus indicireducens</name>
    <dbReference type="NCBI Taxonomy" id="1004261"/>
    <lineage>
        <taxon>Bacteria</taxon>
        <taxon>Bacillati</taxon>
        <taxon>Bacillota</taxon>
        <taxon>Bacilli</taxon>
        <taxon>Bacillales</taxon>
        <taxon>Bacillaceae</taxon>
        <taxon>Oceanobacillus</taxon>
    </lineage>
</organism>
<evidence type="ECO:0000256" key="3">
    <source>
        <dbReference type="ARBA" id="ARBA00022729"/>
    </source>
</evidence>
<dbReference type="PANTHER" id="PTHR47245">
    <property type="entry name" value="PEPTIDYLPROLYL ISOMERASE"/>
    <property type="match status" value="1"/>
</dbReference>
<comment type="catalytic activity">
    <reaction evidence="1">
        <text>[protein]-peptidylproline (omega=180) = [protein]-peptidylproline (omega=0)</text>
        <dbReference type="Rhea" id="RHEA:16237"/>
        <dbReference type="Rhea" id="RHEA-COMP:10747"/>
        <dbReference type="Rhea" id="RHEA-COMP:10748"/>
        <dbReference type="ChEBI" id="CHEBI:83833"/>
        <dbReference type="ChEBI" id="CHEBI:83834"/>
        <dbReference type="EC" id="5.2.1.8"/>
    </reaction>
</comment>
<evidence type="ECO:0000259" key="8">
    <source>
        <dbReference type="PROSITE" id="PS50198"/>
    </source>
</evidence>
<dbReference type="RefSeq" id="WP_156857403.1">
    <property type="nucleotide sequence ID" value="NZ_BMOS01000027.1"/>
</dbReference>
<accession>A0A918D3Y3</accession>
<evidence type="ECO:0000313" key="9">
    <source>
        <dbReference type="EMBL" id="GGN63415.1"/>
    </source>
</evidence>
<dbReference type="Gene3D" id="3.10.50.40">
    <property type="match status" value="1"/>
</dbReference>
<reference evidence="9" key="2">
    <citation type="submission" date="2020-09" db="EMBL/GenBank/DDBJ databases">
        <authorList>
            <person name="Sun Q."/>
            <person name="Ohkuma M."/>
        </authorList>
    </citation>
    <scope>NUCLEOTIDE SEQUENCE</scope>
    <source>
        <strain evidence="9">JCM 17251</strain>
    </source>
</reference>
<keyword evidence="10" id="KW-1185">Reference proteome</keyword>
<evidence type="ECO:0000256" key="5">
    <source>
        <dbReference type="ARBA" id="ARBA00023235"/>
    </source>
</evidence>
<keyword evidence="7" id="KW-0812">Transmembrane</keyword>
<evidence type="ECO:0000313" key="10">
    <source>
        <dbReference type="Proteomes" id="UP000624041"/>
    </source>
</evidence>
<keyword evidence="5 6" id="KW-0413">Isomerase</keyword>
<dbReference type="EC" id="5.2.1.8" evidence="2"/>
<name>A0A918D3Y3_9BACI</name>
<evidence type="ECO:0000256" key="6">
    <source>
        <dbReference type="PROSITE-ProRule" id="PRU00278"/>
    </source>
</evidence>
<dbReference type="GO" id="GO:0003755">
    <property type="term" value="F:peptidyl-prolyl cis-trans isomerase activity"/>
    <property type="evidence" value="ECO:0007669"/>
    <property type="project" value="UniProtKB-KW"/>
</dbReference>
<gene>
    <name evidence="9" type="ORF">GCM10007971_30270</name>
</gene>
<dbReference type="SUPFAM" id="SSF54534">
    <property type="entry name" value="FKBP-like"/>
    <property type="match status" value="1"/>
</dbReference>
<dbReference type="Pfam" id="PF00639">
    <property type="entry name" value="Rotamase"/>
    <property type="match status" value="1"/>
</dbReference>